<organism evidence="2 3">
    <name type="scientific">Neomicrococcus aestuarii</name>
    <dbReference type="NCBI Taxonomy" id="556325"/>
    <lineage>
        <taxon>Bacteria</taxon>
        <taxon>Bacillati</taxon>
        <taxon>Actinomycetota</taxon>
        <taxon>Actinomycetes</taxon>
        <taxon>Micrococcales</taxon>
        <taxon>Micrococcaceae</taxon>
        <taxon>Neomicrococcus</taxon>
    </lineage>
</organism>
<dbReference type="Gene3D" id="3.20.20.300">
    <property type="entry name" value="Glycoside hydrolase, family 3, N-terminal domain"/>
    <property type="match status" value="1"/>
</dbReference>
<dbReference type="EMBL" id="JACHDR010000001">
    <property type="protein sequence ID" value="MBB5511744.1"/>
    <property type="molecule type" value="Genomic_DNA"/>
</dbReference>
<gene>
    <name evidence="2" type="ORF">HD598_000431</name>
</gene>
<dbReference type="AlphaFoldDB" id="A0A7W8X0I0"/>
<protein>
    <submittedName>
        <fullName evidence="2">Uncharacterized protein</fullName>
    </submittedName>
</protein>
<dbReference type="InterPro" id="IPR017853">
    <property type="entry name" value="GH"/>
</dbReference>
<dbReference type="GO" id="GO:0005975">
    <property type="term" value="P:carbohydrate metabolic process"/>
    <property type="evidence" value="ECO:0007669"/>
    <property type="project" value="InterPro"/>
</dbReference>
<name>A0A7W8X0I0_9MICC</name>
<evidence type="ECO:0000313" key="3">
    <source>
        <dbReference type="Proteomes" id="UP000580797"/>
    </source>
</evidence>
<sequence>MDSEFNTPNDDLNTDDRLRTLISELSLEEKVLLLTGRDFWTTWSLEKIGLRRMLFSDGPSGVRG</sequence>
<dbReference type="SUPFAM" id="SSF51445">
    <property type="entry name" value="(Trans)glycosidases"/>
    <property type="match status" value="1"/>
</dbReference>
<keyword evidence="1" id="KW-0378">Hydrolase</keyword>
<reference evidence="2 3" key="1">
    <citation type="submission" date="2020-08" db="EMBL/GenBank/DDBJ databases">
        <title>Sequencing the genomes of 1000 actinobacteria strains.</title>
        <authorList>
            <person name="Klenk H.-P."/>
        </authorList>
    </citation>
    <scope>NUCLEOTIDE SEQUENCE [LARGE SCALE GENOMIC DNA]</scope>
    <source>
        <strain evidence="2 3">DSM 105783</strain>
    </source>
</reference>
<dbReference type="GO" id="GO:0004553">
    <property type="term" value="F:hydrolase activity, hydrolyzing O-glycosyl compounds"/>
    <property type="evidence" value="ECO:0007669"/>
    <property type="project" value="InterPro"/>
</dbReference>
<dbReference type="InterPro" id="IPR036962">
    <property type="entry name" value="Glyco_hydro_3_N_sf"/>
</dbReference>
<evidence type="ECO:0000313" key="2">
    <source>
        <dbReference type="EMBL" id="MBB5511744.1"/>
    </source>
</evidence>
<dbReference type="Proteomes" id="UP000580797">
    <property type="component" value="Unassembled WGS sequence"/>
</dbReference>
<accession>A0A7W8X0I0</accession>
<evidence type="ECO:0000256" key="1">
    <source>
        <dbReference type="ARBA" id="ARBA00022801"/>
    </source>
</evidence>
<comment type="caution">
    <text evidence="2">The sequence shown here is derived from an EMBL/GenBank/DDBJ whole genome shotgun (WGS) entry which is preliminary data.</text>
</comment>
<proteinExistence type="predicted"/>